<name>A0ABW8M5L6_9ACTN</name>
<protein>
    <recommendedName>
        <fullName evidence="3">Amidohydrolase</fullName>
    </recommendedName>
</protein>
<dbReference type="Proteomes" id="UP001620295">
    <property type="component" value="Unassembled WGS sequence"/>
</dbReference>
<reference evidence="1 2" key="1">
    <citation type="submission" date="2024-11" db="EMBL/GenBank/DDBJ databases">
        <title>The Natural Products Discovery Center: Release of the First 8490 Sequenced Strains for Exploring Actinobacteria Biosynthetic Diversity.</title>
        <authorList>
            <person name="Kalkreuter E."/>
            <person name="Kautsar S.A."/>
            <person name="Yang D."/>
            <person name="Bader C.D."/>
            <person name="Teijaro C.N."/>
            <person name="Fluegel L."/>
            <person name="Davis C.M."/>
            <person name="Simpson J.R."/>
            <person name="Lauterbach L."/>
            <person name="Steele A.D."/>
            <person name="Gui C."/>
            <person name="Meng S."/>
            <person name="Li G."/>
            <person name="Viehrig K."/>
            <person name="Ye F."/>
            <person name="Su P."/>
            <person name="Kiefer A.F."/>
            <person name="Nichols A."/>
            <person name="Cepeda A.J."/>
            <person name="Yan W."/>
            <person name="Fan B."/>
            <person name="Jiang Y."/>
            <person name="Adhikari A."/>
            <person name="Zheng C.-J."/>
            <person name="Schuster L."/>
            <person name="Cowan T.M."/>
            <person name="Smanski M.J."/>
            <person name="Chevrette M.G."/>
            <person name="De Carvalho L.P.S."/>
            <person name="Shen B."/>
        </authorList>
    </citation>
    <scope>NUCLEOTIDE SEQUENCE [LARGE SCALE GENOMIC DNA]</scope>
    <source>
        <strain evidence="1 2">NPDC020863</strain>
    </source>
</reference>
<proteinExistence type="predicted"/>
<feature type="non-terminal residue" evidence="1">
    <location>
        <position position="124"/>
    </location>
</feature>
<evidence type="ECO:0008006" key="3">
    <source>
        <dbReference type="Google" id="ProtNLM"/>
    </source>
</evidence>
<accession>A0ABW8M5L6</accession>
<organism evidence="1 2">
    <name type="scientific">Streptomyces milbemycinicus</name>
    <dbReference type="NCBI Taxonomy" id="476552"/>
    <lineage>
        <taxon>Bacteria</taxon>
        <taxon>Bacillati</taxon>
        <taxon>Actinomycetota</taxon>
        <taxon>Actinomycetes</taxon>
        <taxon>Kitasatosporales</taxon>
        <taxon>Streptomycetaceae</taxon>
        <taxon>Streptomyces</taxon>
    </lineage>
</organism>
<gene>
    <name evidence="1" type="ORF">ACI2L5_52855</name>
</gene>
<dbReference type="RefSeq" id="WP_404749363.1">
    <property type="nucleotide sequence ID" value="NZ_JBJDQH010000168.1"/>
</dbReference>
<dbReference type="EMBL" id="JBJDQH010000168">
    <property type="protein sequence ID" value="MFK4273477.1"/>
    <property type="molecule type" value="Genomic_DNA"/>
</dbReference>
<dbReference type="Gene3D" id="3.20.20.140">
    <property type="entry name" value="Metal-dependent hydrolases"/>
    <property type="match status" value="1"/>
</dbReference>
<keyword evidence="2" id="KW-1185">Reference proteome</keyword>
<dbReference type="InterPro" id="IPR032466">
    <property type="entry name" value="Metal_Hydrolase"/>
</dbReference>
<comment type="caution">
    <text evidence="1">The sequence shown here is derived from an EMBL/GenBank/DDBJ whole genome shotgun (WGS) entry which is preliminary data.</text>
</comment>
<evidence type="ECO:0000313" key="1">
    <source>
        <dbReference type="EMBL" id="MFK4273477.1"/>
    </source>
</evidence>
<sequence length="124" mass="14274">MNVPPSRLIDFHSHWGTERGWKGSPYETAEDREALRGYFKWGMSFVSEEEQAVQFRRAHVKAMLDFAFTHTMDAGALRDQHDYAFDYARRHPDVVLGNWIGIDPTQPAHVKELERCLSEGPGLV</sequence>
<dbReference type="SUPFAM" id="SSF51556">
    <property type="entry name" value="Metallo-dependent hydrolases"/>
    <property type="match status" value="1"/>
</dbReference>
<evidence type="ECO:0000313" key="2">
    <source>
        <dbReference type="Proteomes" id="UP001620295"/>
    </source>
</evidence>